<evidence type="ECO:0000256" key="1">
    <source>
        <dbReference type="ARBA" id="ARBA00010923"/>
    </source>
</evidence>
<accession>A0ABY3YPU6</accession>
<dbReference type="Gene3D" id="3.90.220.20">
    <property type="entry name" value="DNA methylase specificity domains"/>
    <property type="match status" value="3"/>
</dbReference>
<dbReference type="InterPro" id="IPR052021">
    <property type="entry name" value="Type-I_RS_S_subunit"/>
</dbReference>
<protein>
    <submittedName>
        <fullName evidence="5">Restriction endonuclease subunit S</fullName>
    </submittedName>
</protein>
<evidence type="ECO:0000313" key="6">
    <source>
        <dbReference type="Proteomes" id="UP000829476"/>
    </source>
</evidence>
<sequence>MSKQKNVPALRFPGFKDFLVDVKIGEVIKRISKPVDVHLEESYNQIGVRSHGKGIFYKDSVTGKSLGNKRVFWLEEDLFIVNIVFAWEQAVAKTTLNEVGMIASHRFPMYRPLDGILDLDYLLFLFLTNKGKYLLETASPGGAGRNKTLGQKAFENLTIKIPQLSEQKKVSSFLLKIEKRIEILEQKEILLKQYKKAIAQRIFNKQISFKNSKDESFPDWNTVKLNEVLSMPVKIKPEKIDRDKIITVKLHLKGVRKSNNTKNLSLGATYYVRSKGQFIYGKQNLFNGSFGIVPPEFDNHLTSADIPSLDIDRSKINPNYLMQFLGRKSYYKKLEAIAIGTGSKRIHEKVLLNLKIDLPSLEEQNRIAFFLDQIDKRISFVTKQKMVSKKYKKSILQNMFL</sequence>
<name>A0ABY3YPU6_9FLAO</name>
<keyword evidence="2" id="KW-0680">Restriction system</keyword>
<reference evidence="5 6" key="1">
    <citation type="journal article" date="2018" name="Int. J. Syst. Evol. Microbiol.">
        <title>Zhouia spongiae sp. nov., isolated from a marine sponge.</title>
        <authorList>
            <person name="Zhuang L."/>
            <person name="Lin B."/>
            <person name="Qin F."/>
            <person name="Luo L."/>
        </authorList>
    </citation>
    <scope>NUCLEOTIDE SEQUENCE [LARGE SCALE GENOMIC DNA]</scope>
    <source>
        <strain evidence="5 6">HN-Y44</strain>
    </source>
</reference>
<comment type="similarity">
    <text evidence="1">Belongs to the type-I restriction system S methylase family.</text>
</comment>
<dbReference type="RefSeq" id="WP_242938233.1">
    <property type="nucleotide sequence ID" value="NZ_CP094326.1"/>
</dbReference>
<dbReference type="SUPFAM" id="SSF116734">
    <property type="entry name" value="DNA methylase specificity domain"/>
    <property type="match status" value="2"/>
</dbReference>
<feature type="domain" description="Type I restriction modification DNA specificity" evidence="4">
    <location>
        <begin position="81"/>
        <end position="192"/>
    </location>
</feature>
<evidence type="ECO:0000259" key="4">
    <source>
        <dbReference type="Pfam" id="PF01420"/>
    </source>
</evidence>
<dbReference type="InterPro" id="IPR000055">
    <property type="entry name" value="Restrct_endonuc_typeI_TRD"/>
</dbReference>
<evidence type="ECO:0000256" key="3">
    <source>
        <dbReference type="ARBA" id="ARBA00023125"/>
    </source>
</evidence>
<keyword evidence="3" id="KW-0238">DNA-binding</keyword>
<proteinExistence type="inferred from homology"/>
<dbReference type="GO" id="GO:0004519">
    <property type="term" value="F:endonuclease activity"/>
    <property type="evidence" value="ECO:0007669"/>
    <property type="project" value="UniProtKB-KW"/>
</dbReference>
<feature type="domain" description="Type I restriction modification DNA specificity" evidence="4">
    <location>
        <begin position="219"/>
        <end position="383"/>
    </location>
</feature>
<keyword evidence="5" id="KW-0540">Nuclease</keyword>
<organism evidence="5 6">
    <name type="scientific">Zhouia spongiae</name>
    <dbReference type="NCBI Taxonomy" id="2202721"/>
    <lineage>
        <taxon>Bacteria</taxon>
        <taxon>Pseudomonadati</taxon>
        <taxon>Bacteroidota</taxon>
        <taxon>Flavobacteriia</taxon>
        <taxon>Flavobacteriales</taxon>
        <taxon>Flavobacteriaceae</taxon>
        <taxon>Zhouia</taxon>
    </lineage>
</organism>
<gene>
    <name evidence="5" type="ORF">MQE36_05815</name>
</gene>
<dbReference type="InterPro" id="IPR044946">
    <property type="entry name" value="Restrct_endonuc_typeI_TRD_sf"/>
</dbReference>
<dbReference type="PANTHER" id="PTHR30408:SF12">
    <property type="entry name" value="TYPE I RESTRICTION ENZYME MJAVIII SPECIFICITY SUBUNIT"/>
    <property type="match status" value="1"/>
</dbReference>
<keyword evidence="5" id="KW-0255">Endonuclease</keyword>
<evidence type="ECO:0000313" key="5">
    <source>
        <dbReference type="EMBL" id="UNY99862.1"/>
    </source>
</evidence>
<evidence type="ECO:0000256" key="2">
    <source>
        <dbReference type="ARBA" id="ARBA00022747"/>
    </source>
</evidence>
<keyword evidence="5" id="KW-0378">Hydrolase</keyword>
<dbReference type="EMBL" id="CP094326">
    <property type="protein sequence ID" value="UNY99862.1"/>
    <property type="molecule type" value="Genomic_DNA"/>
</dbReference>
<keyword evidence="6" id="KW-1185">Reference proteome</keyword>
<dbReference type="PANTHER" id="PTHR30408">
    <property type="entry name" value="TYPE-1 RESTRICTION ENZYME ECOKI SPECIFICITY PROTEIN"/>
    <property type="match status" value="1"/>
</dbReference>
<dbReference type="Pfam" id="PF01420">
    <property type="entry name" value="Methylase_S"/>
    <property type="match status" value="2"/>
</dbReference>
<dbReference type="Proteomes" id="UP000829476">
    <property type="component" value="Chromosome"/>
</dbReference>